<reference evidence="2" key="1">
    <citation type="submission" date="2021-01" db="EMBL/GenBank/DDBJ databases">
        <authorList>
            <person name="Corre E."/>
            <person name="Pelletier E."/>
            <person name="Niang G."/>
            <person name="Scheremetjew M."/>
            <person name="Finn R."/>
            <person name="Kale V."/>
            <person name="Holt S."/>
            <person name="Cochrane G."/>
            <person name="Meng A."/>
            <person name="Brown T."/>
            <person name="Cohen L."/>
        </authorList>
    </citation>
    <scope>NUCLEOTIDE SEQUENCE</scope>
    <source>
        <strain evidence="2">CCMP2877</strain>
    </source>
</reference>
<protein>
    <submittedName>
        <fullName evidence="2">Uncharacterized protein</fullName>
    </submittedName>
</protein>
<dbReference type="EMBL" id="HBGJ01004960">
    <property type="protein sequence ID" value="CAD9244646.1"/>
    <property type="molecule type" value="Transcribed_RNA"/>
</dbReference>
<dbReference type="PANTHER" id="PTHR21207">
    <property type="entry name" value="PARKIN COREGULATED GENE PROTEIN PARK2 COREGULATED"/>
    <property type="match status" value="1"/>
</dbReference>
<dbReference type="GO" id="GO:0051879">
    <property type="term" value="F:Hsp90 protein binding"/>
    <property type="evidence" value="ECO:0007669"/>
    <property type="project" value="TreeGrafter"/>
</dbReference>
<dbReference type="PANTHER" id="PTHR21207:SF2">
    <property type="entry name" value="PARKIN COREGULATED GENE PROTEIN"/>
    <property type="match status" value="1"/>
</dbReference>
<dbReference type="GO" id="GO:0030544">
    <property type="term" value="F:Hsp70 protein binding"/>
    <property type="evidence" value="ECO:0007669"/>
    <property type="project" value="TreeGrafter"/>
</dbReference>
<proteinExistence type="predicted"/>
<evidence type="ECO:0000313" key="2">
    <source>
        <dbReference type="EMBL" id="CAD9244646.1"/>
    </source>
</evidence>
<sequence>MSAGLYDLKLKKRLLKQQLEVLDVREARINEIKMKRTQQRSSPQGGRGSPARLKPLDLEARRSRLLQRRQEAGQTAALRDFNRMKPQASSSLAVYTMAPAPILPGGNMDRIRKRDAVRRTKLRLQGEAVRRERANRKPPKPKRVDMKLTEPLFVGRYTRGELPATLEHRTNGYGLSWVCPLQSLDYEYYLPIFFEGIRCQRDPYRFLARQGVLELLDASRGYPERVLPYLESIVVPLRDAVVTHDEDVLIAVLMILQKLVTCNPGVGEAIVPYYRQFLAAFKRHYSHGENLGDGMDYKQRKGITDICTMTAETLQLLQKTGGPDAYANIKWLIPTYESCL</sequence>
<organism evidence="2">
    <name type="scientific">Phaeomonas parva</name>
    <dbReference type="NCBI Taxonomy" id="124430"/>
    <lineage>
        <taxon>Eukaryota</taxon>
        <taxon>Sar</taxon>
        <taxon>Stramenopiles</taxon>
        <taxon>Ochrophyta</taxon>
        <taxon>Pinguiophyceae</taxon>
        <taxon>Pinguiochrysidales</taxon>
        <taxon>Pinguiochrysidaceae</taxon>
        <taxon>Phaeomonas</taxon>
    </lineage>
</organism>
<dbReference type="InterPro" id="IPR019399">
    <property type="entry name" value="Parkin_co-regulated_protein"/>
</dbReference>
<dbReference type="Pfam" id="PF10274">
    <property type="entry name" value="ParcG"/>
    <property type="match status" value="1"/>
</dbReference>
<feature type="region of interest" description="Disordered" evidence="1">
    <location>
        <begin position="33"/>
        <end position="57"/>
    </location>
</feature>
<gene>
    <name evidence="2" type="ORF">PPAR1163_LOCUS2994</name>
</gene>
<dbReference type="AlphaFoldDB" id="A0A7S1TRG1"/>
<name>A0A7S1TRG1_9STRA</name>
<accession>A0A7S1TRG1</accession>
<evidence type="ECO:0000256" key="1">
    <source>
        <dbReference type="SAM" id="MobiDB-lite"/>
    </source>
</evidence>